<accession>A0ABW2TVW4</accession>
<sequence>MRPRRRRGDRRWRRGRGGERAPPVPRGGRVRGRPGRGDRGRPGRVPVGAADPGRGVGSARGARDAGPARHAGAPAASPKPPAPVEEPPAEPPAEQPTTQAEPAPEPVQPPPTPAPKPTPGPPSLSADPIDPIALVVGDGPTDLPITVRNTGGSVSEPVVATLNLPRGVQAVEAQRLSAGPALLLNGAPQTGTVRCPGGRGTVTCTSGEGLRPGNSVTLVFRLVATPGSAGGRITGSVSAGAEIRVNIAIPIQVRDLPDGVKVRGEARGGGWFDTLWPWERDIHLVAEARNTGESTKPVEITVDEPGRQITDFQNFTCSSDGNARTTCRTRAAVAPDAVVRVELRVDRGHDHPHDGKFRHITVTATLGKAVDSVRVKVPGNGSWWPGDTSPEEPTTTTPAPTTTTTAPTTTAPTTTTTTRTTTTTTTAPPTTTTTTTKPKDKDKPVLDLSPICDGQLSKWLRWDLPVDDGSRTGAGRALTEQSPLLPHSVYRVGHGGGGARSRRVTAPG</sequence>
<evidence type="ECO:0000313" key="3">
    <source>
        <dbReference type="Proteomes" id="UP001596512"/>
    </source>
</evidence>
<feature type="compositionally biased region" description="Pro residues" evidence="1">
    <location>
        <begin position="103"/>
        <end position="122"/>
    </location>
</feature>
<dbReference type="EMBL" id="JBHTEY010000004">
    <property type="protein sequence ID" value="MFC7617611.1"/>
    <property type="molecule type" value="Genomic_DNA"/>
</dbReference>
<evidence type="ECO:0008006" key="4">
    <source>
        <dbReference type="Google" id="ProtNLM"/>
    </source>
</evidence>
<evidence type="ECO:0000313" key="2">
    <source>
        <dbReference type="EMBL" id="MFC7617611.1"/>
    </source>
</evidence>
<organism evidence="2 3">
    <name type="scientific">Actinokineospora soli</name>
    <dbReference type="NCBI Taxonomy" id="1048753"/>
    <lineage>
        <taxon>Bacteria</taxon>
        <taxon>Bacillati</taxon>
        <taxon>Actinomycetota</taxon>
        <taxon>Actinomycetes</taxon>
        <taxon>Pseudonocardiales</taxon>
        <taxon>Pseudonocardiaceae</taxon>
        <taxon>Actinokineospora</taxon>
    </lineage>
</organism>
<dbReference type="Proteomes" id="UP001596512">
    <property type="component" value="Unassembled WGS sequence"/>
</dbReference>
<reference evidence="3" key="1">
    <citation type="journal article" date="2019" name="Int. J. Syst. Evol. Microbiol.">
        <title>The Global Catalogue of Microorganisms (GCM) 10K type strain sequencing project: providing services to taxonomists for standard genome sequencing and annotation.</title>
        <authorList>
            <consortium name="The Broad Institute Genomics Platform"/>
            <consortium name="The Broad Institute Genome Sequencing Center for Infectious Disease"/>
            <person name="Wu L."/>
            <person name="Ma J."/>
        </authorList>
    </citation>
    <scope>NUCLEOTIDE SEQUENCE [LARGE SCALE GENOMIC DNA]</scope>
    <source>
        <strain evidence="3">JCM 17695</strain>
    </source>
</reference>
<gene>
    <name evidence="2" type="ORF">ACFQV2_33595</name>
</gene>
<evidence type="ECO:0000256" key="1">
    <source>
        <dbReference type="SAM" id="MobiDB-lite"/>
    </source>
</evidence>
<feature type="compositionally biased region" description="Pro residues" evidence="1">
    <location>
        <begin position="77"/>
        <end position="94"/>
    </location>
</feature>
<name>A0ABW2TVW4_9PSEU</name>
<keyword evidence="3" id="KW-1185">Reference proteome</keyword>
<feature type="region of interest" description="Disordered" evidence="1">
    <location>
        <begin position="1"/>
        <end position="133"/>
    </location>
</feature>
<feature type="compositionally biased region" description="Low complexity" evidence="1">
    <location>
        <begin position="393"/>
        <end position="436"/>
    </location>
</feature>
<feature type="compositionally biased region" description="Basic residues" evidence="1">
    <location>
        <begin position="1"/>
        <end position="15"/>
    </location>
</feature>
<protein>
    <recommendedName>
        <fullName evidence="4">DUF11 domain-containing protein</fullName>
    </recommendedName>
</protein>
<feature type="region of interest" description="Disordered" evidence="1">
    <location>
        <begin position="379"/>
        <end position="446"/>
    </location>
</feature>
<proteinExistence type="predicted"/>
<comment type="caution">
    <text evidence="2">The sequence shown here is derived from an EMBL/GenBank/DDBJ whole genome shotgun (WGS) entry which is preliminary data.</text>
</comment>